<organism evidence="2 3">
    <name type="scientific">Candidatus Obscuribacter phosphatis</name>
    <dbReference type="NCBI Taxonomy" id="1906157"/>
    <lineage>
        <taxon>Bacteria</taxon>
        <taxon>Bacillati</taxon>
        <taxon>Candidatus Melainabacteria</taxon>
        <taxon>Candidatus Obscuribacterales</taxon>
        <taxon>Candidatus Obscuribacteraceae</taxon>
        <taxon>Candidatus Obscuribacter</taxon>
    </lineage>
</organism>
<dbReference type="SUPFAM" id="SSF53335">
    <property type="entry name" value="S-adenosyl-L-methionine-dependent methyltransferases"/>
    <property type="match status" value="1"/>
</dbReference>
<proteinExistence type="predicted"/>
<dbReference type="Pfam" id="PF08241">
    <property type="entry name" value="Methyltransf_11"/>
    <property type="match status" value="1"/>
</dbReference>
<evidence type="ECO:0000259" key="1">
    <source>
        <dbReference type="Pfam" id="PF08241"/>
    </source>
</evidence>
<dbReference type="Gene3D" id="3.40.50.150">
    <property type="entry name" value="Vaccinia Virus protein VP39"/>
    <property type="match status" value="1"/>
</dbReference>
<keyword evidence="2" id="KW-0489">Methyltransferase</keyword>
<dbReference type="GO" id="GO:0008757">
    <property type="term" value="F:S-adenosylmethionine-dependent methyltransferase activity"/>
    <property type="evidence" value="ECO:0007669"/>
    <property type="project" value="InterPro"/>
</dbReference>
<protein>
    <submittedName>
        <fullName evidence="2">Class I SAM-dependent methyltransferase</fullName>
    </submittedName>
</protein>
<feature type="domain" description="Methyltransferase type 11" evidence="1">
    <location>
        <begin position="86"/>
        <end position="182"/>
    </location>
</feature>
<dbReference type="GO" id="GO:0032259">
    <property type="term" value="P:methylation"/>
    <property type="evidence" value="ECO:0007669"/>
    <property type="project" value="UniProtKB-KW"/>
</dbReference>
<keyword evidence="2" id="KW-0808">Transferase</keyword>
<gene>
    <name evidence="2" type="ORF">J0M35_05610</name>
</gene>
<name>A0A8J7TMC0_9BACT</name>
<reference evidence="2" key="1">
    <citation type="submission" date="2021-02" db="EMBL/GenBank/DDBJ databases">
        <title>Genome-Resolved Metagenomics of a Microbial Community Performing Photosynthetic Biological Nutrient Removal.</title>
        <authorList>
            <person name="Mcdaniel E.A."/>
        </authorList>
    </citation>
    <scope>NUCLEOTIDE SEQUENCE</scope>
    <source>
        <strain evidence="2">UWPOB_OBS1</strain>
    </source>
</reference>
<dbReference type="AlphaFoldDB" id="A0A8J7TMC0"/>
<accession>A0A8J7TMC0</accession>
<dbReference type="InterPro" id="IPR013216">
    <property type="entry name" value="Methyltransf_11"/>
</dbReference>
<dbReference type="Proteomes" id="UP000664277">
    <property type="component" value="Unassembled WGS sequence"/>
</dbReference>
<sequence>MMLDHLHDIDWAEAATDQVLLNLKESLTKPVVNGREFPRFPEPELQLLINGCSGESALMEAFPFYKRILGYAEALGIKVEKKTRVLDLGCGWGRHMRFFWQLVDGENLYGADIDPKFIALCKDLFPSGNFINNDREPPLPLETDSFDIVWSYSVFTHINEEYNLKWMKEIHRVLRKGGMFILTTQGRDFIKFCYSFAGQSTFEHEWFKLLAQIFKSPQEVEAANKNFERGLFQYFRIGGGGGPRDDSFYGEAVVPRKFFVDNWSQHFRIVDFYDPRNQNQQAVIVAQKL</sequence>
<dbReference type="CDD" id="cd02440">
    <property type="entry name" value="AdoMet_MTases"/>
    <property type="match status" value="1"/>
</dbReference>
<evidence type="ECO:0000313" key="2">
    <source>
        <dbReference type="EMBL" id="MBN8659818.1"/>
    </source>
</evidence>
<dbReference type="PANTHER" id="PTHR43591:SF110">
    <property type="entry name" value="RHODANESE DOMAIN-CONTAINING PROTEIN"/>
    <property type="match status" value="1"/>
</dbReference>
<comment type="caution">
    <text evidence="2">The sequence shown here is derived from an EMBL/GenBank/DDBJ whole genome shotgun (WGS) entry which is preliminary data.</text>
</comment>
<dbReference type="InterPro" id="IPR029063">
    <property type="entry name" value="SAM-dependent_MTases_sf"/>
</dbReference>
<dbReference type="EMBL" id="JAFLCK010000005">
    <property type="protein sequence ID" value="MBN8659818.1"/>
    <property type="molecule type" value="Genomic_DNA"/>
</dbReference>
<dbReference type="PANTHER" id="PTHR43591">
    <property type="entry name" value="METHYLTRANSFERASE"/>
    <property type="match status" value="1"/>
</dbReference>
<evidence type="ECO:0000313" key="3">
    <source>
        <dbReference type="Proteomes" id="UP000664277"/>
    </source>
</evidence>